<dbReference type="EMBL" id="LR798271">
    <property type="protein sequence ID" value="CAB5219259.1"/>
    <property type="molecule type" value="Genomic_DNA"/>
</dbReference>
<gene>
    <name evidence="2" type="ORF">UFOVP229_48</name>
</gene>
<evidence type="ECO:0000256" key="1">
    <source>
        <dbReference type="SAM" id="MobiDB-lite"/>
    </source>
</evidence>
<reference evidence="2" key="1">
    <citation type="submission" date="2020-05" db="EMBL/GenBank/DDBJ databases">
        <authorList>
            <person name="Chiriac C."/>
            <person name="Salcher M."/>
            <person name="Ghai R."/>
            <person name="Kavagutti S V."/>
        </authorList>
    </citation>
    <scope>NUCLEOTIDE SEQUENCE</scope>
</reference>
<name>A0A6J7WMC8_9CAUD</name>
<sequence length="579" mass="63248">MLNPIKNQRQMLMELAGMPHYGGGGKTDILTGAARSDYLQQFAGEIKRVIREYTRAVGKPPTTAEIAQLEDVFISKRNPAPSRPQTLARTADQEKNANMLLDEFGRPYAPMIDPKTGKLTTPERAKGFTVTNQFEVNPQTRKARKGQYTEGYDQVARPDEFVQVANVGRTSNRTNQRSTLPSTEELLAMQHNAENAVDDLGGGLSAAAKTPGEAYGMAEGPTSASQIFGDMSGAIEHGKLAENNMGDLREQLVLALNPKAGEKVARPMKADIERARQSFLERGIEPDQEDIINAIIADKNAAQHDYLGYNPTAERTMNDPKAGKASPEYLAWQEQMRAAGYPKSMWNVNPADWDNIHKTNYLLDTAPEDRLPFAANWNLEELISNQGKKNVVKKAEGGFIPSPRDMRASLLVNGYGGGGRPEMPYDPDTATRAEHYTNLERDMPPMIYTVSPPNQDPSPSERIAALGQRYLEKAGIQKPTAKRLAQTMTMGGPDSYIPYADKTGISGLGQLGMMNRVGAALAAPIMGAEMAHSANRGDWDSVAANAIFTNPAIQGILGKRTGKAAPLSEKQSEYRSVLE</sequence>
<evidence type="ECO:0000313" key="2">
    <source>
        <dbReference type="EMBL" id="CAB5219259.1"/>
    </source>
</evidence>
<organism evidence="2">
    <name type="scientific">uncultured Caudovirales phage</name>
    <dbReference type="NCBI Taxonomy" id="2100421"/>
    <lineage>
        <taxon>Viruses</taxon>
        <taxon>Duplodnaviria</taxon>
        <taxon>Heunggongvirae</taxon>
        <taxon>Uroviricota</taxon>
        <taxon>Caudoviricetes</taxon>
        <taxon>Peduoviridae</taxon>
        <taxon>Maltschvirus</taxon>
        <taxon>Maltschvirus maltsch</taxon>
    </lineage>
</organism>
<proteinExistence type="predicted"/>
<protein>
    <submittedName>
        <fullName evidence="2">Uncharacterized protein</fullName>
    </submittedName>
</protein>
<accession>A0A6J7WMC8</accession>
<feature type="compositionally biased region" description="Basic and acidic residues" evidence="1">
    <location>
        <begin position="570"/>
        <end position="579"/>
    </location>
</feature>
<feature type="region of interest" description="Disordered" evidence="1">
    <location>
        <begin position="560"/>
        <end position="579"/>
    </location>
</feature>